<dbReference type="SUPFAM" id="SSF52540">
    <property type="entry name" value="P-loop containing nucleoside triphosphate hydrolases"/>
    <property type="match status" value="1"/>
</dbReference>
<dbReference type="RefSeq" id="WP_268609278.1">
    <property type="nucleotide sequence ID" value="NZ_CP113797.1"/>
</dbReference>
<dbReference type="InterPro" id="IPR046834">
    <property type="entry name" value="ABC_ATPase_C"/>
</dbReference>
<dbReference type="InterPro" id="IPR019195">
    <property type="entry name" value="ABC_ATPase_put"/>
</dbReference>
<proteinExistence type="predicted"/>
<gene>
    <name evidence="4" type="ORF">OXH18_20260</name>
</gene>
<dbReference type="InterPro" id="IPR027417">
    <property type="entry name" value="P-loop_NTPase"/>
</dbReference>
<dbReference type="Pfam" id="PF20446">
    <property type="entry name" value="ABC_N"/>
    <property type="match status" value="1"/>
</dbReference>
<dbReference type="InterPro" id="IPR046833">
    <property type="entry name" value="ABC_N"/>
</dbReference>
<dbReference type="Pfam" id="PF09818">
    <property type="entry name" value="ABC_ATPase"/>
    <property type="match status" value="1"/>
</dbReference>
<organism evidence="4 5">
    <name type="scientific">Thermocoleostomius sinensis A174</name>
    <dbReference type="NCBI Taxonomy" id="2016057"/>
    <lineage>
        <taxon>Bacteria</taxon>
        <taxon>Bacillati</taxon>
        <taxon>Cyanobacteriota</taxon>
        <taxon>Cyanophyceae</taxon>
        <taxon>Oculatellales</taxon>
        <taxon>Oculatellaceae</taxon>
        <taxon>Thermocoleostomius</taxon>
    </lineage>
</organism>
<dbReference type="Gene3D" id="3.40.50.300">
    <property type="entry name" value="P-loop containing nucleotide triphosphate hydrolases"/>
    <property type="match status" value="1"/>
</dbReference>
<evidence type="ECO:0000313" key="4">
    <source>
        <dbReference type="EMBL" id="WAL59483.1"/>
    </source>
</evidence>
<reference evidence="4" key="1">
    <citation type="submission" date="2022-12" db="EMBL/GenBank/DDBJ databases">
        <title>Polyphasic identification of a Novel Hot-Spring Cyanobacterium Ocullathermofonsia sinensis gen nov. sp. nov. and Genomic Insights on its Adaptations to the Thermal Habitat.</title>
        <authorList>
            <person name="Daroch M."/>
            <person name="Tang J."/>
            <person name="Jiang Y."/>
        </authorList>
    </citation>
    <scope>NUCLEOTIDE SEQUENCE</scope>
    <source>
        <strain evidence="4">PKUAC-SCTA174</strain>
    </source>
</reference>
<feature type="domain" description="MRB1590-like C-terminal" evidence="3">
    <location>
        <begin position="476"/>
        <end position="575"/>
    </location>
</feature>
<name>A0A9E8ZDP2_9CYAN</name>
<keyword evidence="5" id="KW-1185">Reference proteome</keyword>
<dbReference type="AlphaFoldDB" id="A0A9E8ZDP2"/>
<dbReference type="PANTHER" id="PTHR38149">
    <property type="entry name" value="ATPASE"/>
    <property type="match status" value="1"/>
</dbReference>
<accession>A0A9E8ZDP2</accession>
<dbReference type="Proteomes" id="UP001163152">
    <property type="component" value="Chromosome"/>
</dbReference>
<evidence type="ECO:0000259" key="1">
    <source>
        <dbReference type="Pfam" id="PF09818"/>
    </source>
</evidence>
<protein>
    <submittedName>
        <fullName evidence="4">ABC-ATPase domain-containing protein</fullName>
    </submittedName>
</protein>
<dbReference type="EMBL" id="CP113797">
    <property type="protein sequence ID" value="WAL59483.1"/>
    <property type="molecule type" value="Genomic_DNA"/>
</dbReference>
<sequence length="575" mass="63046">MIKSQHLYQRLLDLDQCSYKAYKDIQGCYSFANFTLVIDHVQSDPFATPSRLRALVPQLKAQFPKLLYATHSREIALRDYLNRQFDRIASRLSDKRGSGKSGLIAIARPGQQVLERTAIFVDDQQIEARFVVGLPARGRTILGRQAAELLCEDLPEIVSRSLFYAALDASTVQQHVEVVEDAEWLRSQLRARGLVAFVPDGAILPRRSGVDDRPLSSQASSQEQAIAFRSPPSLRVEFARPNQGNITGMGVPQGITLVVGGGYHGKSTLLRAIALGIYNHIPGDGREQVVTDPAAVKIRAEDGRSITKVNLSPFINHLPQGRSTTQFSTENASGSTSQAATIIEALEAGATVLLVDEDTSATNFMIRDRRMQALIAKHQEPITPFIDKIRQLYQEYGVSTVLVMGGSGDYFDVADTVIAMTEFSPQDVTEQAKTIAHTYTTDRASEGGDRFGAICNRVLVPKRLDSPRSSDGRNPKLKVRDGDDLVFGTESIDVTAVEQLVDVGQLRSIGAAIHYLQAHYVNGRRSLSDSIAAVMADVNADGLDCLTPYPQGDLVAFRSLELAAVINRLRSLEVR</sequence>
<dbReference type="KEGG" id="tsin:OXH18_20260"/>
<feature type="domain" description="ATPase of the ABC class N-terminal" evidence="2">
    <location>
        <begin position="5"/>
        <end position="164"/>
    </location>
</feature>
<dbReference type="InterPro" id="IPR049069">
    <property type="entry name" value="MRB1590-like_C"/>
</dbReference>
<feature type="domain" description="ATPase of the ABC class C-terminal" evidence="1">
    <location>
        <begin position="170"/>
        <end position="453"/>
    </location>
</feature>
<evidence type="ECO:0000259" key="3">
    <source>
        <dbReference type="Pfam" id="PF21117"/>
    </source>
</evidence>
<dbReference type="CDD" id="cd00267">
    <property type="entry name" value="ABC_ATPase"/>
    <property type="match status" value="1"/>
</dbReference>
<dbReference type="Pfam" id="PF21117">
    <property type="entry name" value="MRB1590_C"/>
    <property type="match status" value="1"/>
</dbReference>
<evidence type="ECO:0000259" key="2">
    <source>
        <dbReference type="Pfam" id="PF20446"/>
    </source>
</evidence>
<dbReference type="PANTHER" id="PTHR38149:SF1">
    <property type="entry name" value="ATPASE"/>
    <property type="match status" value="1"/>
</dbReference>
<evidence type="ECO:0000313" key="5">
    <source>
        <dbReference type="Proteomes" id="UP001163152"/>
    </source>
</evidence>